<dbReference type="EMBL" id="DS231627">
    <property type="protein sequence ID" value="EDU43395.1"/>
    <property type="molecule type" value="Genomic_DNA"/>
</dbReference>
<sequence>MAAMVSQTPPHTPPRQIAQKPSKRSARIPDGIRPLRGFSIFHRSISLPAAKPADPATNLCMYCKSMGHWSNDCPLYCTLCAKHNKDARGHTASNCSPMCVACDGLGTIKRHNGDERATEMLALESSVKALSVMALEAKTRVECGAQSSTQDDLKCNLDRALMYAKMAMQDLEKLGEASSAKDAGDEYEQDGKFHIDSLDPFNDCHRY</sequence>
<name>B2WJJ8_PYRTR</name>
<dbReference type="InterPro" id="IPR036875">
    <property type="entry name" value="Znf_CCHC_sf"/>
</dbReference>
<dbReference type="RefSeq" id="XP_001940676.2">
    <property type="nucleotide sequence ID" value="XM_001940641.2"/>
</dbReference>
<dbReference type="GO" id="GO:0003676">
    <property type="term" value="F:nucleic acid binding"/>
    <property type="evidence" value="ECO:0007669"/>
    <property type="project" value="InterPro"/>
</dbReference>
<dbReference type="Pfam" id="PF00098">
    <property type="entry name" value="zf-CCHC"/>
    <property type="match status" value="1"/>
</dbReference>
<proteinExistence type="predicted"/>
<evidence type="ECO:0000259" key="2">
    <source>
        <dbReference type="SMART" id="SM00343"/>
    </source>
</evidence>
<dbReference type="GO" id="GO:0008270">
    <property type="term" value="F:zinc ion binding"/>
    <property type="evidence" value="ECO:0007669"/>
    <property type="project" value="InterPro"/>
</dbReference>
<dbReference type="OrthoDB" id="10329138at2759"/>
<evidence type="ECO:0000313" key="3">
    <source>
        <dbReference type="EMBL" id="EDU43395.1"/>
    </source>
</evidence>
<dbReference type="SMART" id="SM00343">
    <property type="entry name" value="ZnF_C2HC"/>
    <property type="match status" value="1"/>
</dbReference>
<protein>
    <recommendedName>
        <fullName evidence="2">CCHC-type domain-containing protein</fullName>
    </recommendedName>
</protein>
<dbReference type="InterPro" id="IPR001878">
    <property type="entry name" value="Znf_CCHC"/>
</dbReference>
<dbReference type="HOGENOM" id="CLU_1326982_0_0_1"/>
<dbReference type="Gene3D" id="4.10.60.10">
    <property type="entry name" value="Zinc finger, CCHC-type"/>
    <property type="match status" value="1"/>
</dbReference>
<reference evidence="4" key="1">
    <citation type="journal article" date="2013" name="G3 (Bethesda)">
        <title>Comparative genomics of a plant-pathogenic fungus, Pyrenophora tritici-repentis, reveals transduplication and the impact of repeat elements on pathogenicity and population divergence.</title>
        <authorList>
            <person name="Manning V.A."/>
            <person name="Pandelova I."/>
            <person name="Dhillon B."/>
            <person name="Wilhelm L.J."/>
            <person name="Goodwin S.B."/>
            <person name="Berlin A.M."/>
            <person name="Figueroa M."/>
            <person name="Freitag M."/>
            <person name="Hane J.K."/>
            <person name="Henrissat B."/>
            <person name="Holman W.H."/>
            <person name="Kodira C.D."/>
            <person name="Martin J."/>
            <person name="Oliver R.P."/>
            <person name="Robbertse B."/>
            <person name="Schackwitz W."/>
            <person name="Schwartz D.C."/>
            <person name="Spatafora J.W."/>
            <person name="Turgeon B.G."/>
            <person name="Yandava C."/>
            <person name="Young S."/>
            <person name="Zhou S."/>
            <person name="Zeng Q."/>
            <person name="Grigoriev I.V."/>
            <person name="Ma L.-J."/>
            <person name="Ciuffetti L.M."/>
        </authorList>
    </citation>
    <scope>NUCLEOTIDE SEQUENCE [LARGE SCALE GENOMIC DNA]</scope>
    <source>
        <strain evidence="4">Pt-1C-BFP</strain>
    </source>
</reference>
<dbReference type="SUPFAM" id="SSF57756">
    <property type="entry name" value="Retrovirus zinc finger-like domains"/>
    <property type="match status" value="1"/>
</dbReference>
<feature type="region of interest" description="Disordered" evidence="1">
    <location>
        <begin position="1"/>
        <end position="31"/>
    </location>
</feature>
<accession>B2WJJ8</accession>
<evidence type="ECO:0000256" key="1">
    <source>
        <dbReference type="SAM" id="MobiDB-lite"/>
    </source>
</evidence>
<dbReference type="KEGG" id="ptrr:6348646"/>
<evidence type="ECO:0000313" key="4">
    <source>
        <dbReference type="Proteomes" id="UP000001471"/>
    </source>
</evidence>
<dbReference type="InParanoid" id="B2WJJ8"/>
<dbReference type="AlphaFoldDB" id="B2WJJ8"/>
<organism evidence="3 4">
    <name type="scientific">Pyrenophora tritici-repentis (strain Pt-1C-BFP)</name>
    <name type="common">Wheat tan spot fungus</name>
    <name type="synonym">Drechslera tritici-repentis</name>
    <dbReference type="NCBI Taxonomy" id="426418"/>
    <lineage>
        <taxon>Eukaryota</taxon>
        <taxon>Fungi</taxon>
        <taxon>Dikarya</taxon>
        <taxon>Ascomycota</taxon>
        <taxon>Pezizomycotina</taxon>
        <taxon>Dothideomycetes</taxon>
        <taxon>Pleosporomycetidae</taxon>
        <taxon>Pleosporales</taxon>
        <taxon>Pleosporineae</taxon>
        <taxon>Pleosporaceae</taxon>
        <taxon>Pyrenophora</taxon>
    </lineage>
</organism>
<gene>
    <name evidence="3" type="ORF">PTRG_10344</name>
</gene>
<dbReference type="Proteomes" id="UP000001471">
    <property type="component" value="Unassembled WGS sequence"/>
</dbReference>
<dbReference type="GeneID" id="6348646"/>
<feature type="domain" description="CCHC-type" evidence="2">
    <location>
        <begin position="59"/>
        <end position="75"/>
    </location>
</feature>